<accession>A0A1I6JPD5</accession>
<dbReference type="Pfam" id="PF05339">
    <property type="entry name" value="DUF739"/>
    <property type="match status" value="1"/>
</dbReference>
<sequence length="78" mass="9099">MSSQEKKVLHYNYNKLLGKIKELYGTQEKFALELGIGRVSLSQRLNCKLEFSQQEISRSIDLLGLNKNDIPLYFFTEK</sequence>
<evidence type="ECO:0008006" key="3">
    <source>
        <dbReference type="Google" id="ProtNLM"/>
    </source>
</evidence>
<name>A0A1I6JPD5_9FIRM</name>
<proteinExistence type="predicted"/>
<dbReference type="Gene3D" id="1.10.260.40">
    <property type="entry name" value="lambda repressor-like DNA-binding domains"/>
    <property type="match status" value="1"/>
</dbReference>
<reference evidence="1 2" key="1">
    <citation type="submission" date="2016-10" db="EMBL/GenBank/DDBJ databases">
        <authorList>
            <person name="de Groot N.N."/>
        </authorList>
    </citation>
    <scope>NUCLEOTIDE SEQUENCE [LARGE SCALE GENOMIC DNA]</scope>
    <source>
        <strain evidence="1 2">743A</strain>
    </source>
</reference>
<dbReference type="InterPro" id="IPR008003">
    <property type="entry name" value="DUF739"/>
</dbReference>
<keyword evidence="2" id="KW-1185">Reference proteome</keyword>
<evidence type="ECO:0000313" key="1">
    <source>
        <dbReference type="EMBL" id="SFR80847.1"/>
    </source>
</evidence>
<gene>
    <name evidence="1" type="ORF">SAMN05661086_01837</name>
</gene>
<organism evidence="1 2">
    <name type="scientific">Anaeromicropila populeti</name>
    <dbReference type="NCBI Taxonomy" id="37658"/>
    <lineage>
        <taxon>Bacteria</taxon>
        <taxon>Bacillati</taxon>
        <taxon>Bacillota</taxon>
        <taxon>Clostridia</taxon>
        <taxon>Lachnospirales</taxon>
        <taxon>Lachnospiraceae</taxon>
        <taxon>Anaeromicropila</taxon>
    </lineage>
</organism>
<dbReference type="InterPro" id="IPR010982">
    <property type="entry name" value="Lambda_DNA-bd_dom_sf"/>
</dbReference>
<protein>
    <recommendedName>
        <fullName evidence="3">DUF739 domain-containing protein</fullName>
    </recommendedName>
</protein>
<dbReference type="EMBL" id="FOYZ01000006">
    <property type="protein sequence ID" value="SFR80847.1"/>
    <property type="molecule type" value="Genomic_DNA"/>
</dbReference>
<dbReference type="Proteomes" id="UP000199659">
    <property type="component" value="Unassembled WGS sequence"/>
</dbReference>
<dbReference type="RefSeq" id="WP_242940505.1">
    <property type="nucleotide sequence ID" value="NZ_FOYZ01000006.1"/>
</dbReference>
<evidence type="ECO:0000313" key="2">
    <source>
        <dbReference type="Proteomes" id="UP000199659"/>
    </source>
</evidence>
<dbReference type="GO" id="GO:0003677">
    <property type="term" value="F:DNA binding"/>
    <property type="evidence" value="ECO:0007669"/>
    <property type="project" value="InterPro"/>
</dbReference>
<dbReference type="AlphaFoldDB" id="A0A1I6JPD5"/>